<dbReference type="Pfam" id="PF02322">
    <property type="entry name" value="Cyt_bd_oxida_II"/>
    <property type="match status" value="1"/>
</dbReference>
<dbReference type="PIRSF" id="PIRSF000267">
    <property type="entry name" value="Cyt_oxidse_sub2"/>
    <property type="match status" value="1"/>
</dbReference>
<dbReference type="RefSeq" id="WP_020584322.1">
    <property type="nucleotide sequence ID" value="NZ_JOJP01000001.1"/>
</dbReference>
<feature type="transmembrane region" description="Helical" evidence="12">
    <location>
        <begin position="120"/>
        <end position="143"/>
    </location>
</feature>
<dbReference type="InterPro" id="IPR003317">
    <property type="entry name" value="Cyt-d_oxidase_su2"/>
</dbReference>
<dbReference type="AlphaFoldDB" id="A0A081KD79"/>
<keyword evidence="10" id="KW-0408">Iron</keyword>
<feature type="transmembrane region" description="Helical" evidence="12">
    <location>
        <begin position="202"/>
        <end position="222"/>
    </location>
</feature>
<evidence type="ECO:0000256" key="7">
    <source>
        <dbReference type="ARBA" id="ARBA00022723"/>
    </source>
</evidence>
<organism evidence="13 14">
    <name type="scientific">Endozoicomonas elysicola</name>
    <dbReference type="NCBI Taxonomy" id="305900"/>
    <lineage>
        <taxon>Bacteria</taxon>
        <taxon>Pseudomonadati</taxon>
        <taxon>Pseudomonadota</taxon>
        <taxon>Gammaproteobacteria</taxon>
        <taxon>Oceanospirillales</taxon>
        <taxon>Endozoicomonadaceae</taxon>
        <taxon>Endozoicomonas</taxon>
    </lineage>
</organism>
<dbReference type="STRING" id="305900.GV64_16445"/>
<accession>A0A081KD79</accession>
<evidence type="ECO:0000256" key="3">
    <source>
        <dbReference type="ARBA" id="ARBA00022448"/>
    </source>
</evidence>
<dbReference type="NCBIfam" id="TIGR00203">
    <property type="entry name" value="cydB"/>
    <property type="match status" value="1"/>
</dbReference>
<evidence type="ECO:0000256" key="12">
    <source>
        <dbReference type="SAM" id="Phobius"/>
    </source>
</evidence>
<evidence type="ECO:0000313" key="14">
    <source>
        <dbReference type="Proteomes" id="UP000027997"/>
    </source>
</evidence>
<dbReference type="GO" id="GO:0070069">
    <property type="term" value="C:cytochrome complex"/>
    <property type="evidence" value="ECO:0007669"/>
    <property type="project" value="TreeGrafter"/>
</dbReference>
<dbReference type="GO" id="GO:0005886">
    <property type="term" value="C:plasma membrane"/>
    <property type="evidence" value="ECO:0007669"/>
    <property type="project" value="UniProtKB-SubCell"/>
</dbReference>
<evidence type="ECO:0000256" key="5">
    <source>
        <dbReference type="ARBA" id="ARBA00022617"/>
    </source>
</evidence>
<feature type="transmembrane region" description="Helical" evidence="12">
    <location>
        <begin position="332"/>
        <end position="358"/>
    </location>
</feature>
<evidence type="ECO:0000256" key="2">
    <source>
        <dbReference type="ARBA" id="ARBA00007543"/>
    </source>
</evidence>
<keyword evidence="3" id="KW-0813">Transport</keyword>
<evidence type="ECO:0000256" key="11">
    <source>
        <dbReference type="ARBA" id="ARBA00023136"/>
    </source>
</evidence>
<keyword evidence="8" id="KW-0249">Electron transport</keyword>
<keyword evidence="4" id="KW-1003">Cell membrane</keyword>
<sequence>MDYEVLRFIWWVLIGVLFIGFAIMDGYDLGTANLLPFMSKNDTERRIMINAVAPHWDGNQVWLITAGGALFAAWPTVYATAFSGFYWAMVLVLFALLIRPMAFDYRSKLPDPRWRNAWDWGLFASGIVPSIVFGVGFGNIFVGFEFQLDGFMRSSFTGSFFDLLNPFSLLCGVVSASMLTMQGAVWQKMRSGDPIRHRAAIVARYSAILTMVAFALGGFWVAHMNGYQITSIVDPNAPSNPLNKTVILAEGAWLINYSLYPIMMIAPVLGFLGTIGVIIFSGTKLDGLNFTFSSLAQAGIIMTAGFSLFPFVLTSNTHPQFSLTLWDATSSFMTLAIMTGVAVVFVPIILGYTTWCFYKLWGRMTAEKIEQESHSLY</sequence>
<keyword evidence="14" id="KW-1185">Reference proteome</keyword>
<gene>
    <name evidence="13" type="ORF">GV64_16445</name>
</gene>
<dbReference type="eggNOG" id="COG1294">
    <property type="taxonomic scope" value="Bacteria"/>
</dbReference>
<comment type="caution">
    <text evidence="13">The sequence shown here is derived from an EMBL/GenBank/DDBJ whole genome shotgun (WGS) entry which is preliminary data.</text>
</comment>
<evidence type="ECO:0000256" key="8">
    <source>
        <dbReference type="ARBA" id="ARBA00022982"/>
    </source>
</evidence>
<comment type="similarity">
    <text evidence="2">Belongs to the cytochrome ubiquinol oxidase subunit 2 family.</text>
</comment>
<dbReference type="PANTHER" id="PTHR43141:SF5">
    <property type="entry name" value="CYTOCHROME BD-I UBIQUINOL OXIDASE SUBUNIT 2"/>
    <property type="match status" value="1"/>
</dbReference>
<name>A0A081KD79_9GAMM</name>
<comment type="subcellular location">
    <subcellularLocation>
        <location evidence="1">Cell membrane</location>
        <topology evidence="1">Multi-pass membrane protein</topology>
    </subcellularLocation>
</comment>
<keyword evidence="6 12" id="KW-0812">Transmembrane</keyword>
<dbReference type="PANTHER" id="PTHR43141">
    <property type="entry name" value="CYTOCHROME BD2 SUBUNIT II"/>
    <property type="match status" value="1"/>
</dbReference>
<evidence type="ECO:0000256" key="1">
    <source>
        <dbReference type="ARBA" id="ARBA00004651"/>
    </source>
</evidence>
<evidence type="ECO:0000256" key="10">
    <source>
        <dbReference type="ARBA" id="ARBA00023004"/>
    </source>
</evidence>
<reference evidence="13 14" key="1">
    <citation type="submission" date="2014-06" db="EMBL/GenBank/DDBJ databases">
        <title>Whole Genome Sequences of Three Symbiotic Endozoicomonas Bacteria.</title>
        <authorList>
            <person name="Neave M.J."/>
            <person name="Apprill A."/>
            <person name="Voolstra C.R."/>
        </authorList>
    </citation>
    <scope>NUCLEOTIDE SEQUENCE [LARGE SCALE GENOMIC DNA]</scope>
    <source>
        <strain evidence="13 14">DSM 22380</strain>
    </source>
</reference>
<dbReference type="GO" id="GO:0009055">
    <property type="term" value="F:electron transfer activity"/>
    <property type="evidence" value="ECO:0007669"/>
    <property type="project" value="TreeGrafter"/>
</dbReference>
<dbReference type="GO" id="GO:0016682">
    <property type="term" value="F:oxidoreductase activity, acting on diphenols and related substances as donors, oxygen as acceptor"/>
    <property type="evidence" value="ECO:0007669"/>
    <property type="project" value="TreeGrafter"/>
</dbReference>
<evidence type="ECO:0000313" key="13">
    <source>
        <dbReference type="EMBL" id="KEI72105.1"/>
    </source>
</evidence>
<feature type="transmembrane region" description="Helical" evidence="12">
    <location>
        <begin position="5"/>
        <end position="24"/>
    </location>
</feature>
<dbReference type="GO" id="GO:0019646">
    <property type="term" value="P:aerobic electron transport chain"/>
    <property type="evidence" value="ECO:0007669"/>
    <property type="project" value="TreeGrafter"/>
</dbReference>
<keyword evidence="5" id="KW-0349">Heme</keyword>
<keyword evidence="9 12" id="KW-1133">Transmembrane helix</keyword>
<dbReference type="EMBL" id="JOJP01000001">
    <property type="protein sequence ID" value="KEI72105.1"/>
    <property type="molecule type" value="Genomic_DNA"/>
</dbReference>
<evidence type="ECO:0000256" key="4">
    <source>
        <dbReference type="ARBA" id="ARBA00022475"/>
    </source>
</evidence>
<feature type="transmembrane region" description="Helical" evidence="12">
    <location>
        <begin position="292"/>
        <end position="312"/>
    </location>
</feature>
<feature type="transmembrane region" description="Helical" evidence="12">
    <location>
        <begin position="163"/>
        <end position="181"/>
    </location>
</feature>
<evidence type="ECO:0000256" key="6">
    <source>
        <dbReference type="ARBA" id="ARBA00022692"/>
    </source>
</evidence>
<feature type="transmembrane region" description="Helical" evidence="12">
    <location>
        <begin position="77"/>
        <end position="99"/>
    </location>
</feature>
<protein>
    <submittedName>
        <fullName evidence="13">Cytochrome d ubiquinol oxidase subunit 2</fullName>
    </submittedName>
</protein>
<keyword evidence="7" id="KW-0479">Metal-binding</keyword>
<evidence type="ECO:0000256" key="9">
    <source>
        <dbReference type="ARBA" id="ARBA00022989"/>
    </source>
</evidence>
<proteinExistence type="inferred from homology"/>
<dbReference type="Proteomes" id="UP000027997">
    <property type="component" value="Unassembled WGS sequence"/>
</dbReference>
<keyword evidence="11 12" id="KW-0472">Membrane</keyword>
<feature type="transmembrane region" description="Helical" evidence="12">
    <location>
        <begin position="259"/>
        <end position="280"/>
    </location>
</feature>
<dbReference type="GO" id="GO:0046872">
    <property type="term" value="F:metal ion binding"/>
    <property type="evidence" value="ECO:0007669"/>
    <property type="project" value="UniProtKB-KW"/>
</dbReference>